<dbReference type="EMBL" id="CP009896">
    <property type="protein sequence ID" value="AJR18135.1"/>
    <property type="molecule type" value="Genomic_DNA"/>
</dbReference>
<gene>
    <name evidence="2" type="ORF">KR76_00044</name>
</gene>
<dbReference type="HOGENOM" id="CLU_3219251_0_0_11"/>
<name>A0A0C5XA53_NOCSI</name>
<keyword evidence="3" id="KW-1185">Reference proteome</keyword>
<dbReference type="KEGG" id="psim:KR76_00044"/>
<evidence type="ECO:0000256" key="1">
    <source>
        <dbReference type="SAM" id="MobiDB-lite"/>
    </source>
</evidence>
<sequence length="44" mass="4914">MSPPTPGAPHRRVSLPPSPRGRRPPRRRRGRSLPRTHGVRPEGS</sequence>
<dbReference type="Proteomes" id="UP000030300">
    <property type="component" value="Chromosome"/>
</dbReference>
<dbReference type="AlphaFoldDB" id="A0A0C5XA53"/>
<accession>A0A0C5XA53</accession>
<reference evidence="2 3" key="1">
    <citation type="journal article" date="2015" name="Genome Announc.">
        <title>Complete Genome Sequence of Steroid-Transforming Nocardioides simplex VKM Ac-2033D.</title>
        <authorList>
            <person name="Shtratnikova V.Y."/>
            <person name="Schelkunov M.I."/>
            <person name="Pekov Y.A."/>
            <person name="Fokina V.V."/>
            <person name="Logacheva M.D."/>
            <person name="Sokolov S.L."/>
            <person name="Bragin E.Y."/>
            <person name="Ashapkin V.V."/>
            <person name="Donova M.V."/>
        </authorList>
    </citation>
    <scope>NUCLEOTIDE SEQUENCE [LARGE SCALE GENOMIC DNA]</scope>
    <source>
        <strain evidence="2 3">VKM Ac-2033D</strain>
    </source>
</reference>
<protein>
    <submittedName>
        <fullName evidence="2">Uncharacterized protein</fullName>
    </submittedName>
</protein>
<organism evidence="2 3">
    <name type="scientific">Nocardioides simplex</name>
    <name type="common">Arthrobacter simplex</name>
    <dbReference type="NCBI Taxonomy" id="2045"/>
    <lineage>
        <taxon>Bacteria</taxon>
        <taxon>Bacillati</taxon>
        <taxon>Actinomycetota</taxon>
        <taxon>Actinomycetes</taxon>
        <taxon>Propionibacteriales</taxon>
        <taxon>Nocardioidaceae</taxon>
        <taxon>Pimelobacter</taxon>
    </lineage>
</organism>
<evidence type="ECO:0000313" key="2">
    <source>
        <dbReference type="EMBL" id="AJR18135.1"/>
    </source>
</evidence>
<feature type="compositionally biased region" description="Basic residues" evidence="1">
    <location>
        <begin position="20"/>
        <end position="38"/>
    </location>
</feature>
<feature type="region of interest" description="Disordered" evidence="1">
    <location>
        <begin position="1"/>
        <end position="44"/>
    </location>
</feature>
<proteinExistence type="predicted"/>
<evidence type="ECO:0000313" key="3">
    <source>
        <dbReference type="Proteomes" id="UP000030300"/>
    </source>
</evidence>